<feature type="region of interest" description="Disordered" evidence="1">
    <location>
        <begin position="151"/>
        <end position="195"/>
    </location>
</feature>
<evidence type="ECO:0000313" key="2">
    <source>
        <dbReference type="EMBL" id="CAD8061466.1"/>
    </source>
</evidence>
<accession>A0A8S1L9D7</accession>
<dbReference type="AlphaFoldDB" id="A0A8S1L9D7"/>
<dbReference type="EMBL" id="CAJJDN010000015">
    <property type="protein sequence ID" value="CAD8061466.1"/>
    <property type="molecule type" value="Genomic_DNA"/>
</dbReference>
<dbReference type="OrthoDB" id="307574at2759"/>
<sequence length="444" mass="52345">MSSLFVKCMVCQQRPATIKCNQCQLGQTYRLCYSCDSQVHNKNNPSDEQHKTEIIPYQEMYQKAGSASALKESSLKSKPELQQQKQQPQGISKPQSSASYKQFSNNFKQIKPDVPQKEEILNNQKPVKEPVQLVQQQSLPNKFTNNYIYPQSQTKQKVEPKQEEVQRQNNSASYMSNSQNNKLKEQIQEEQDQNNELRKEIQQTKDQIKNINSEIDKKIQQNQKEFEKKINDLKKESTDEKKKITTLTDEVKKLNEQVKNADQQTQKKLDLQKKQYEKQIKDMEQVINEKQQQIDEIAEEFQNYNLEEIQAKMEEMANEIDEKDQIIEELKNQLEQGGGPEGGEKREDNDELLQQLEQKDEEIKKLEELIENFKQLYQQMQDEKQAMMEENEKLQTENNQFRELFSQNLHLFGIDPNQLEEEDGEGEQEQEGEGEQYEQDEEEN</sequence>
<comment type="caution">
    <text evidence="2">The sequence shown here is derived from an EMBL/GenBank/DDBJ whole genome shotgun (WGS) entry which is preliminary data.</text>
</comment>
<evidence type="ECO:0000313" key="3">
    <source>
        <dbReference type="Proteomes" id="UP000692954"/>
    </source>
</evidence>
<reference evidence="2" key="1">
    <citation type="submission" date="2021-01" db="EMBL/GenBank/DDBJ databases">
        <authorList>
            <consortium name="Genoscope - CEA"/>
            <person name="William W."/>
        </authorList>
    </citation>
    <scope>NUCLEOTIDE SEQUENCE</scope>
</reference>
<organism evidence="2 3">
    <name type="scientific">Paramecium sonneborni</name>
    <dbReference type="NCBI Taxonomy" id="65129"/>
    <lineage>
        <taxon>Eukaryota</taxon>
        <taxon>Sar</taxon>
        <taxon>Alveolata</taxon>
        <taxon>Ciliophora</taxon>
        <taxon>Intramacronucleata</taxon>
        <taxon>Oligohymenophorea</taxon>
        <taxon>Peniculida</taxon>
        <taxon>Parameciidae</taxon>
        <taxon>Paramecium</taxon>
    </lineage>
</organism>
<dbReference type="CDD" id="cd19757">
    <property type="entry name" value="Bbox1"/>
    <property type="match status" value="1"/>
</dbReference>
<keyword evidence="3" id="KW-1185">Reference proteome</keyword>
<dbReference type="Proteomes" id="UP000692954">
    <property type="component" value="Unassembled WGS sequence"/>
</dbReference>
<feature type="region of interest" description="Disordered" evidence="1">
    <location>
        <begin position="66"/>
        <end position="99"/>
    </location>
</feature>
<feature type="region of interest" description="Disordered" evidence="1">
    <location>
        <begin position="413"/>
        <end position="444"/>
    </location>
</feature>
<name>A0A8S1L9D7_9CILI</name>
<feature type="compositionally biased region" description="Polar residues" evidence="1">
    <location>
        <begin position="167"/>
        <end position="181"/>
    </location>
</feature>
<feature type="compositionally biased region" description="Acidic residues" evidence="1">
    <location>
        <begin position="418"/>
        <end position="444"/>
    </location>
</feature>
<gene>
    <name evidence="2" type="ORF">PSON_ATCC_30995.1.T0150318</name>
</gene>
<feature type="compositionally biased region" description="Low complexity" evidence="1">
    <location>
        <begin position="80"/>
        <end position="97"/>
    </location>
</feature>
<proteinExistence type="predicted"/>
<protein>
    <submittedName>
        <fullName evidence="2">Uncharacterized protein</fullName>
    </submittedName>
</protein>
<feature type="region of interest" description="Disordered" evidence="1">
    <location>
        <begin position="330"/>
        <end position="352"/>
    </location>
</feature>
<feature type="compositionally biased region" description="Basic and acidic residues" evidence="1">
    <location>
        <begin position="156"/>
        <end position="166"/>
    </location>
</feature>
<evidence type="ECO:0000256" key="1">
    <source>
        <dbReference type="SAM" id="MobiDB-lite"/>
    </source>
</evidence>